<gene>
    <name evidence="5" type="primary">kdsB</name>
    <name evidence="6" type="ORF">HNQ88_003486</name>
</gene>
<dbReference type="GO" id="GO:0009103">
    <property type="term" value="P:lipopolysaccharide biosynthetic process"/>
    <property type="evidence" value="ECO:0007669"/>
    <property type="project" value="UniProtKB-UniRule"/>
</dbReference>
<dbReference type="Pfam" id="PF02348">
    <property type="entry name" value="CTP_transf_3"/>
    <property type="match status" value="1"/>
</dbReference>
<evidence type="ECO:0000256" key="4">
    <source>
        <dbReference type="ARBA" id="ARBA00022985"/>
    </source>
</evidence>
<protein>
    <recommendedName>
        <fullName evidence="5">3-deoxy-manno-octulosonate cytidylyltransferase</fullName>
        <ecNumber evidence="5">2.7.7.38</ecNumber>
    </recommendedName>
    <alternativeName>
        <fullName evidence="5">CMP-2-keto-3-deoxyoctulosonic acid synthase</fullName>
        <shortName evidence="5">CKS</shortName>
        <shortName evidence="5">CMP-KDO synthase</shortName>
    </alternativeName>
</protein>
<evidence type="ECO:0000313" key="7">
    <source>
        <dbReference type="Proteomes" id="UP001185092"/>
    </source>
</evidence>
<dbReference type="GO" id="GO:0016020">
    <property type="term" value="C:membrane"/>
    <property type="evidence" value="ECO:0007669"/>
    <property type="project" value="UniProtKB-SubCell"/>
</dbReference>
<dbReference type="NCBIfam" id="NF003952">
    <property type="entry name" value="PRK05450.1-5"/>
    <property type="match status" value="1"/>
</dbReference>
<dbReference type="FunFam" id="3.90.550.10:FF:000011">
    <property type="entry name" value="3-deoxy-manno-octulosonate cytidylyltransferase"/>
    <property type="match status" value="1"/>
</dbReference>
<dbReference type="InterPro" id="IPR003329">
    <property type="entry name" value="Cytidylyl_trans"/>
</dbReference>
<organism evidence="6 7">
    <name type="scientific">Aureibacter tunicatorum</name>
    <dbReference type="NCBI Taxonomy" id="866807"/>
    <lineage>
        <taxon>Bacteria</taxon>
        <taxon>Pseudomonadati</taxon>
        <taxon>Bacteroidota</taxon>
        <taxon>Cytophagia</taxon>
        <taxon>Cytophagales</taxon>
        <taxon>Persicobacteraceae</taxon>
        <taxon>Aureibacter</taxon>
    </lineage>
</organism>
<evidence type="ECO:0000256" key="2">
    <source>
        <dbReference type="ARBA" id="ARBA00022679"/>
    </source>
</evidence>
<dbReference type="NCBIfam" id="TIGR00466">
    <property type="entry name" value="kdsB"/>
    <property type="match status" value="1"/>
</dbReference>
<comment type="caution">
    <text evidence="6">The sequence shown here is derived from an EMBL/GenBank/DDBJ whole genome shotgun (WGS) entry which is preliminary data.</text>
</comment>
<keyword evidence="4 5" id="KW-0448">Lipopolysaccharide biosynthesis</keyword>
<keyword evidence="2 5" id="KW-0808">Transferase</keyword>
<name>A0AAE3XR63_9BACT</name>
<dbReference type="Proteomes" id="UP001185092">
    <property type="component" value="Unassembled WGS sequence"/>
</dbReference>
<evidence type="ECO:0000256" key="1">
    <source>
        <dbReference type="ARBA" id="ARBA00004370"/>
    </source>
</evidence>
<dbReference type="PANTHER" id="PTHR42866:SF2">
    <property type="entry name" value="3-DEOXY-MANNO-OCTULOSONATE CYTIDYLYLTRANSFERASE, MITOCHONDRIAL"/>
    <property type="match status" value="1"/>
</dbReference>
<dbReference type="GO" id="GO:0005829">
    <property type="term" value="C:cytosol"/>
    <property type="evidence" value="ECO:0007669"/>
    <property type="project" value="TreeGrafter"/>
</dbReference>
<sequence>MKKIVVIPARLGSSRLPEKVILDLAGKPVVQWVYERALSANYIDEVYIATDSERVKEICLEFTENVIMTSEAHQSGTDRIAEAVQSIEADVIINVQGDEPLISPEVIDQLAGQFDENPDLQMGSVKTPISKVHDALDPNVVKVVTNAEGYAIYFSRSPIPYPRDLFDSLQGVELLPEDLKYFKHLGIYGYTKDFIQKYSQLTPTYLETTEKLEQLRVLENGYAIKMVETDYSPVGIDTAEDLEKARKIMETLEV</sequence>
<comment type="function">
    <text evidence="5">Activates KDO (a required 8-carbon sugar) for incorporation into bacterial lipopolysaccharide in Gram-negative bacteria.</text>
</comment>
<dbReference type="CDD" id="cd02517">
    <property type="entry name" value="CMP-KDO-Synthetase"/>
    <property type="match status" value="1"/>
</dbReference>
<dbReference type="EC" id="2.7.7.38" evidence="5"/>
<evidence type="ECO:0000313" key="6">
    <source>
        <dbReference type="EMBL" id="MDR6240420.1"/>
    </source>
</evidence>
<comment type="similarity">
    <text evidence="5">Belongs to the KdsB family.</text>
</comment>
<dbReference type="NCBIfam" id="NF009905">
    <property type="entry name" value="PRK13368.1"/>
    <property type="match status" value="1"/>
</dbReference>
<dbReference type="GO" id="GO:0008690">
    <property type="term" value="F:3-deoxy-manno-octulosonate cytidylyltransferase activity"/>
    <property type="evidence" value="ECO:0007669"/>
    <property type="project" value="UniProtKB-UniRule"/>
</dbReference>
<accession>A0AAE3XR63</accession>
<dbReference type="SUPFAM" id="SSF53448">
    <property type="entry name" value="Nucleotide-diphospho-sugar transferases"/>
    <property type="match status" value="1"/>
</dbReference>
<keyword evidence="5" id="KW-0963">Cytoplasm</keyword>
<comment type="catalytic activity">
    <reaction evidence="5">
        <text>3-deoxy-alpha-D-manno-oct-2-ulosonate + CTP = CMP-3-deoxy-beta-D-manno-octulosonate + diphosphate</text>
        <dbReference type="Rhea" id="RHEA:23448"/>
        <dbReference type="ChEBI" id="CHEBI:33019"/>
        <dbReference type="ChEBI" id="CHEBI:37563"/>
        <dbReference type="ChEBI" id="CHEBI:85986"/>
        <dbReference type="ChEBI" id="CHEBI:85987"/>
        <dbReference type="EC" id="2.7.7.38"/>
    </reaction>
</comment>
<comment type="pathway">
    <text evidence="5">Nucleotide-sugar biosynthesis; CMP-3-deoxy-D-manno-octulosonate biosynthesis; CMP-3-deoxy-D-manno-octulosonate from 3-deoxy-D-manno-octulosonate and CTP: step 1/1.</text>
</comment>
<keyword evidence="7" id="KW-1185">Reference proteome</keyword>
<dbReference type="HAMAP" id="MF_00057">
    <property type="entry name" value="KdsB"/>
    <property type="match status" value="1"/>
</dbReference>
<dbReference type="InterPro" id="IPR029044">
    <property type="entry name" value="Nucleotide-diphossugar_trans"/>
</dbReference>
<evidence type="ECO:0000256" key="5">
    <source>
        <dbReference type="HAMAP-Rule" id="MF_00057"/>
    </source>
</evidence>
<reference evidence="6" key="1">
    <citation type="submission" date="2023-07" db="EMBL/GenBank/DDBJ databases">
        <title>Genomic Encyclopedia of Type Strains, Phase IV (KMG-IV): sequencing the most valuable type-strain genomes for metagenomic binning, comparative biology and taxonomic classification.</title>
        <authorList>
            <person name="Goeker M."/>
        </authorList>
    </citation>
    <scope>NUCLEOTIDE SEQUENCE</scope>
    <source>
        <strain evidence="6">DSM 26174</strain>
    </source>
</reference>
<dbReference type="Gene3D" id="3.90.550.10">
    <property type="entry name" value="Spore Coat Polysaccharide Biosynthesis Protein SpsA, Chain A"/>
    <property type="match status" value="1"/>
</dbReference>
<dbReference type="GO" id="GO:0033468">
    <property type="term" value="P:CMP-keto-3-deoxy-D-manno-octulosonic acid biosynthetic process"/>
    <property type="evidence" value="ECO:0007669"/>
    <property type="project" value="UniProtKB-UniRule"/>
</dbReference>
<dbReference type="InterPro" id="IPR004528">
    <property type="entry name" value="KdsB"/>
</dbReference>
<comment type="subcellular location">
    <subcellularLocation>
        <location evidence="5">Cytoplasm</location>
    </subcellularLocation>
    <subcellularLocation>
        <location evidence="1">Membrane</location>
    </subcellularLocation>
</comment>
<dbReference type="NCBIfam" id="NF003950">
    <property type="entry name" value="PRK05450.1-3"/>
    <property type="match status" value="1"/>
</dbReference>
<keyword evidence="3 5" id="KW-0548">Nucleotidyltransferase</keyword>
<dbReference type="AlphaFoldDB" id="A0AAE3XR63"/>
<proteinExistence type="inferred from homology"/>
<evidence type="ECO:0000256" key="3">
    <source>
        <dbReference type="ARBA" id="ARBA00022695"/>
    </source>
</evidence>
<dbReference type="EMBL" id="JAVDQD010000004">
    <property type="protein sequence ID" value="MDR6240420.1"/>
    <property type="molecule type" value="Genomic_DNA"/>
</dbReference>
<dbReference type="RefSeq" id="WP_309940336.1">
    <property type="nucleotide sequence ID" value="NZ_AP025305.1"/>
</dbReference>
<dbReference type="PANTHER" id="PTHR42866">
    <property type="entry name" value="3-DEOXY-MANNO-OCTULOSONATE CYTIDYLYLTRANSFERASE"/>
    <property type="match status" value="1"/>
</dbReference>